<dbReference type="InterPro" id="IPR003594">
    <property type="entry name" value="HATPase_dom"/>
</dbReference>
<dbReference type="CDD" id="cd00082">
    <property type="entry name" value="HisKA"/>
    <property type="match status" value="1"/>
</dbReference>
<dbReference type="Gene3D" id="3.30.565.10">
    <property type="entry name" value="Histidine kinase-like ATPase, C-terminal domain"/>
    <property type="match status" value="1"/>
</dbReference>
<proteinExistence type="predicted"/>
<dbReference type="CDD" id="cd06225">
    <property type="entry name" value="HAMP"/>
    <property type="match status" value="1"/>
</dbReference>
<dbReference type="SMART" id="SM00304">
    <property type="entry name" value="HAMP"/>
    <property type="match status" value="1"/>
</dbReference>
<keyword evidence="10" id="KW-0067">ATP-binding</keyword>
<feature type="domain" description="Histidine kinase" evidence="15">
    <location>
        <begin position="253"/>
        <end position="466"/>
    </location>
</feature>
<dbReference type="SMART" id="SM00388">
    <property type="entry name" value="HisKA"/>
    <property type="match status" value="1"/>
</dbReference>
<gene>
    <name evidence="17" type="ORF">EV697_104195</name>
</gene>
<evidence type="ECO:0000256" key="11">
    <source>
        <dbReference type="ARBA" id="ARBA00022989"/>
    </source>
</evidence>
<dbReference type="GO" id="GO:0005524">
    <property type="term" value="F:ATP binding"/>
    <property type="evidence" value="ECO:0007669"/>
    <property type="project" value="UniProtKB-KW"/>
</dbReference>
<dbReference type="InterPro" id="IPR058125">
    <property type="entry name" value="CpxA"/>
</dbReference>
<dbReference type="GO" id="GO:0005886">
    <property type="term" value="C:plasma membrane"/>
    <property type="evidence" value="ECO:0007669"/>
    <property type="project" value="UniProtKB-SubCell"/>
</dbReference>
<evidence type="ECO:0000256" key="14">
    <source>
        <dbReference type="SAM" id="Phobius"/>
    </source>
</evidence>
<accession>A0A4R2MUL1</accession>
<evidence type="ECO:0000256" key="8">
    <source>
        <dbReference type="ARBA" id="ARBA00022741"/>
    </source>
</evidence>
<evidence type="ECO:0000256" key="10">
    <source>
        <dbReference type="ARBA" id="ARBA00022840"/>
    </source>
</evidence>
<keyword evidence="4" id="KW-1003">Cell membrane</keyword>
<dbReference type="Gene3D" id="6.10.340.10">
    <property type="match status" value="1"/>
</dbReference>
<keyword evidence="12" id="KW-0902">Two-component regulatory system</keyword>
<dbReference type="InterPro" id="IPR003661">
    <property type="entry name" value="HisK_dim/P_dom"/>
</dbReference>
<evidence type="ECO:0000256" key="9">
    <source>
        <dbReference type="ARBA" id="ARBA00022777"/>
    </source>
</evidence>
<dbReference type="InterPro" id="IPR005467">
    <property type="entry name" value="His_kinase_dom"/>
</dbReference>
<feature type="transmembrane region" description="Helical" evidence="14">
    <location>
        <begin position="20"/>
        <end position="40"/>
    </location>
</feature>
<evidence type="ECO:0000256" key="13">
    <source>
        <dbReference type="ARBA" id="ARBA00023136"/>
    </source>
</evidence>
<dbReference type="InterPro" id="IPR036890">
    <property type="entry name" value="HATPase_C_sf"/>
</dbReference>
<dbReference type="NCBIfam" id="NF007007">
    <property type="entry name" value="PRK09470.1"/>
    <property type="match status" value="1"/>
</dbReference>
<evidence type="ECO:0000256" key="4">
    <source>
        <dbReference type="ARBA" id="ARBA00022475"/>
    </source>
</evidence>
<keyword evidence="11 14" id="KW-1133">Transmembrane helix</keyword>
<evidence type="ECO:0000259" key="15">
    <source>
        <dbReference type="PROSITE" id="PS50109"/>
    </source>
</evidence>
<evidence type="ECO:0000313" key="17">
    <source>
        <dbReference type="EMBL" id="TCP12380.1"/>
    </source>
</evidence>
<keyword evidence="9 17" id="KW-0418">Kinase</keyword>
<dbReference type="AlphaFoldDB" id="A0A4R2MUL1"/>
<keyword evidence="13 14" id="KW-0472">Membrane</keyword>
<dbReference type="EMBL" id="SLXI01000004">
    <property type="protein sequence ID" value="TCP12380.1"/>
    <property type="molecule type" value="Genomic_DNA"/>
</dbReference>
<dbReference type="InterPro" id="IPR038515">
    <property type="entry name" value="CpxA_peri_sf"/>
</dbReference>
<dbReference type="SUPFAM" id="SSF55874">
    <property type="entry name" value="ATPase domain of HSP90 chaperone/DNA topoisomerase II/histidine kinase"/>
    <property type="match status" value="1"/>
</dbReference>
<dbReference type="PRINTS" id="PR00344">
    <property type="entry name" value="BCTRLSENSOR"/>
</dbReference>
<dbReference type="SMART" id="SM00387">
    <property type="entry name" value="HATPase_c"/>
    <property type="match status" value="1"/>
</dbReference>
<evidence type="ECO:0000256" key="3">
    <source>
        <dbReference type="ARBA" id="ARBA00012438"/>
    </source>
</evidence>
<evidence type="ECO:0000256" key="7">
    <source>
        <dbReference type="ARBA" id="ARBA00022692"/>
    </source>
</evidence>
<sequence>MLNWKSKIYFPNTLSFRIFIFFWLSFFLFFGLILVLPFLFNNNSYLELSQKDISVYHNEIVDSIRTKELTKIINGVDILSKEETTDDIRPILVDKQGLIWGAKENEVPFIREFMVNSANQTNPLQKIFYNTLIVGPFVIHLELEQKDPYFIYFVSKINPQQEIVELFFDNPIFIFLFIMFISTPILWGLSHSISKPLRNLQNATQMVASGHFSIDKSLEESGTVELREVGKSFNHMTEALDSLISHQKVLLSSISHELRTPLTRLQLSLALLRRTEGDSTILQRIEKESKLIDKMVNDILLLSRQQLNSHLTCSIFLINELLIDIFDNIEFEASQKKIDFNVIWEIDVNQKYMINGNEELLDSAIENVIRNALKYTKSYLEVKVRIEDGYFFISVDDNGEGIPESEYQNIFRPFYRVDEARTINTGGVGLGLAIVDNIVTEHQGKVWAEKSHLGGLRVSIRLPLWL</sequence>
<evidence type="ECO:0000256" key="6">
    <source>
        <dbReference type="ARBA" id="ARBA00022679"/>
    </source>
</evidence>
<dbReference type="GO" id="GO:0000155">
    <property type="term" value="F:phosphorelay sensor kinase activity"/>
    <property type="evidence" value="ECO:0007669"/>
    <property type="project" value="InterPro"/>
</dbReference>
<comment type="catalytic activity">
    <reaction evidence="1">
        <text>ATP + protein L-histidine = ADP + protein N-phospho-L-histidine.</text>
        <dbReference type="EC" id="2.7.13.3"/>
    </reaction>
</comment>
<dbReference type="FunFam" id="3.30.565.10:FF:000011">
    <property type="entry name" value="Sensor histidine kinase CpxA"/>
    <property type="match status" value="1"/>
</dbReference>
<dbReference type="PANTHER" id="PTHR45528:SF1">
    <property type="entry name" value="SENSOR HISTIDINE KINASE CPXA"/>
    <property type="match status" value="1"/>
</dbReference>
<dbReference type="Pfam" id="PF02518">
    <property type="entry name" value="HATPase_c"/>
    <property type="match status" value="1"/>
</dbReference>
<keyword evidence="18" id="KW-1185">Reference proteome</keyword>
<dbReference type="Gene3D" id="1.10.287.130">
    <property type="match status" value="1"/>
</dbReference>
<dbReference type="InterPro" id="IPR050398">
    <property type="entry name" value="HssS/ArlS-like"/>
</dbReference>
<protein>
    <recommendedName>
        <fullName evidence="3">histidine kinase</fullName>
        <ecNumber evidence="3">2.7.13.3</ecNumber>
    </recommendedName>
</protein>
<dbReference type="InterPro" id="IPR003660">
    <property type="entry name" value="HAMP_dom"/>
</dbReference>
<keyword evidence="5" id="KW-0597">Phosphoprotein</keyword>
<dbReference type="PROSITE" id="PS50885">
    <property type="entry name" value="HAMP"/>
    <property type="match status" value="1"/>
</dbReference>
<keyword evidence="6" id="KW-0808">Transferase</keyword>
<evidence type="ECO:0000313" key="18">
    <source>
        <dbReference type="Proteomes" id="UP000294841"/>
    </source>
</evidence>
<dbReference type="InterPro" id="IPR036097">
    <property type="entry name" value="HisK_dim/P_sf"/>
</dbReference>
<evidence type="ECO:0000259" key="16">
    <source>
        <dbReference type="PROSITE" id="PS50885"/>
    </source>
</evidence>
<dbReference type="Pfam" id="PF00672">
    <property type="entry name" value="HAMP"/>
    <property type="match status" value="1"/>
</dbReference>
<evidence type="ECO:0000256" key="1">
    <source>
        <dbReference type="ARBA" id="ARBA00000085"/>
    </source>
</evidence>
<evidence type="ECO:0000256" key="12">
    <source>
        <dbReference type="ARBA" id="ARBA00023012"/>
    </source>
</evidence>
<evidence type="ECO:0000256" key="5">
    <source>
        <dbReference type="ARBA" id="ARBA00022553"/>
    </source>
</evidence>
<feature type="transmembrane region" description="Helical" evidence="14">
    <location>
        <begin position="172"/>
        <end position="189"/>
    </location>
</feature>
<evidence type="ECO:0000256" key="2">
    <source>
        <dbReference type="ARBA" id="ARBA00004651"/>
    </source>
</evidence>
<dbReference type="PROSITE" id="PS50109">
    <property type="entry name" value="HIS_KIN"/>
    <property type="match status" value="1"/>
</dbReference>
<dbReference type="InterPro" id="IPR004358">
    <property type="entry name" value="Sig_transdc_His_kin-like_C"/>
</dbReference>
<feature type="domain" description="HAMP" evidence="16">
    <location>
        <begin position="191"/>
        <end position="245"/>
    </location>
</feature>
<dbReference type="RefSeq" id="WP_132024039.1">
    <property type="nucleotide sequence ID" value="NZ_CP016605.1"/>
</dbReference>
<dbReference type="Gene3D" id="3.30.450.210">
    <property type="entry name" value="Two-component sensor protein CpxA, periplasmic domain"/>
    <property type="match status" value="1"/>
</dbReference>
<name>A0A4R2MUL1_9PAST</name>
<dbReference type="Proteomes" id="UP000294841">
    <property type="component" value="Unassembled WGS sequence"/>
</dbReference>
<keyword evidence="8" id="KW-0547">Nucleotide-binding</keyword>
<comment type="subcellular location">
    <subcellularLocation>
        <location evidence="2">Cell membrane</location>
        <topology evidence="2">Multi-pass membrane protein</topology>
    </subcellularLocation>
</comment>
<comment type="caution">
    <text evidence="17">The sequence shown here is derived from an EMBL/GenBank/DDBJ whole genome shotgun (WGS) entry which is preliminary data.</text>
</comment>
<keyword evidence="7 14" id="KW-0812">Transmembrane</keyword>
<dbReference type="OrthoDB" id="9804645at2"/>
<dbReference type="SUPFAM" id="SSF47384">
    <property type="entry name" value="Homodimeric domain of signal transducing histidine kinase"/>
    <property type="match status" value="1"/>
</dbReference>
<dbReference type="EC" id="2.7.13.3" evidence="3"/>
<dbReference type="Pfam" id="PF00512">
    <property type="entry name" value="HisKA"/>
    <property type="match status" value="1"/>
</dbReference>
<organism evidence="17 18">
    <name type="scientific">Bisgaardia hudsonensis</name>
    <dbReference type="NCBI Taxonomy" id="109472"/>
    <lineage>
        <taxon>Bacteria</taxon>
        <taxon>Pseudomonadati</taxon>
        <taxon>Pseudomonadota</taxon>
        <taxon>Gammaproteobacteria</taxon>
        <taxon>Pasteurellales</taxon>
        <taxon>Pasteurellaceae</taxon>
        <taxon>Bisgaardia</taxon>
    </lineage>
</organism>
<reference evidence="17 18" key="1">
    <citation type="submission" date="2019-03" db="EMBL/GenBank/DDBJ databases">
        <title>Genomic Encyclopedia of Type Strains, Phase IV (KMG-IV): sequencing the most valuable type-strain genomes for metagenomic binning, comparative biology and taxonomic classification.</title>
        <authorList>
            <person name="Goeker M."/>
        </authorList>
    </citation>
    <scope>NUCLEOTIDE SEQUENCE [LARGE SCALE GENOMIC DNA]</scope>
    <source>
        <strain evidence="17 18">DSM 28231</strain>
    </source>
</reference>
<dbReference type="PANTHER" id="PTHR45528">
    <property type="entry name" value="SENSOR HISTIDINE KINASE CPXA"/>
    <property type="match status" value="1"/>
</dbReference>